<comment type="subcellular location">
    <subcellularLocation>
        <location evidence="1">Cytoplasm</location>
    </subcellularLocation>
</comment>
<dbReference type="EMBL" id="OZ026884">
    <property type="protein sequence ID" value="CAL1239649.1"/>
    <property type="molecule type" value="Genomic_DNA"/>
</dbReference>
<keyword evidence="4" id="KW-0963">Cytoplasm</keyword>
<name>A0ABP1C5Y9_9GAMM</name>
<dbReference type="InterPro" id="IPR005631">
    <property type="entry name" value="SDH"/>
</dbReference>
<dbReference type="Proteomes" id="UP001497493">
    <property type="component" value="Chromosome"/>
</dbReference>
<accession>A0ABP1C5Y9</accession>
<keyword evidence="7" id="KW-1185">Reference proteome</keyword>
<dbReference type="PANTHER" id="PTHR39585">
    <property type="entry name" value="FAD ASSEMBLY FACTOR SDHE"/>
    <property type="match status" value="1"/>
</dbReference>
<dbReference type="Pfam" id="PF03937">
    <property type="entry name" value="Sdh5"/>
    <property type="match status" value="1"/>
</dbReference>
<evidence type="ECO:0000256" key="3">
    <source>
        <dbReference type="ARBA" id="ARBA00019418"/>
    </source>
</evidence>
<dbReference type="PANTHER" id="PTHR39585:SF1">
    <property type="entry name" value="FAD ASSEMBLY FACTOR SDHE"/>
    <property type="match status" value="1"/>
</dbReference>
<dbReference type="InterPro" id="IPR036714">
    <property type="entry name" value="SDH_sf"/>
</dbReference>
<evidence type="ECO:0000256" key="4">
    <source>
        <dbReference type="ARBA" id="ARBA00022490"/>
    </source>
</evidence>
<evidence type="ECO:0000313" key="7">
    <source>
        <dbReference type="Proteomes" id="UP001497493"/>
    </source>
</evidence>
<organism evidence="6 7">
    <name type="scientific">Candidatus Methylocalor cossyra</name>
    <dbReference type="NCBI Taxonomy" id="3108543"/>
    <lineage>
        <taxon>Bacteria</taxon>
        <taxon>Pseudomonadati</taxon>
        <taxon>Pseudomonadota</taxon>
        <taxon>Gammaproteobacteria</taxon>
        <taxon>Methylococcales</taxon>
        <taxon>Methylococcaceae</taxon>
        <taxon>Candidatus Methylocalor</taxon>
    </lineage>
</organism>
<proteinExistence type="inferred from homology"/>
<evidence type="ECO:0000256" key="2">
    <source>
        <dbReference type="ARBA" id="ARBA00008571"/>
    </source>
</evidence>
<dbReference type="InterPro" id="IPR050531">
    <property type="entry name" value="SdhE_FAD_assembly_factor"/>
</dbReference>
<evidence type="ECO:0000313" key="6">
    <source>
        <dbReference type="EMBL" id="CAL1239649.1"/>
    </source>
</evidence>
<protein>
    <recommendedName>
        <fullName evidence="3">FAD assembly factor SdhE</fullName>
    </recommendedName>
</protein>
<dbReference type="SUPFAM" id="SSF109910">
    <property type="entry name" value="YgfY-like"/>
    <property type="match status" value="1"/>
</dbReference>
<evidence type="ECO:0000256" key="5">
    <source>
        <dbReference type="ARBA" id="ARBA00023186"/>
    </source>
</evidence>
<evidence type="ECO:0000256" key="1">
    <source>
        <dbReference type="ARBA" id="ARBA00004496"/>
    </source>
</evidence>
<dbReference type="Gene3D" id="1.10.150.250">
    <property type="entry name" value="Flavinator of succinate dehydrogenase"/>
    <property type="match status" value="1"/>
</dbReference>
<sequence length="81" mass="9396">MSQAELAWRCRRGRLELDLLLHGYLERVYPQAPPAEQARFRRLLDLPDPLLWRYLSGETPVEDAELAELLGKIRSALKARP</sequence>
<gene>
    <name evidence="6" type="primary">sdhE</name>
    <name evidence="6" type="ORF">MECH1_V1_0873</name>
</gene>
<keyword evidence="5" id="KW-0143">Chaperone</keyword>
<reference evidence="6 7" key="1">
    <citation type="submission" date="2024-04" db="EMBL/GenBank/DDBJ databases">
        <authorList>
            <person name="Cremers G."/>
        </authorList>
    </citation>
    <scope>NUCLEOTIDE SEQUENCE [LARGE SCALE GENOMIC DNA]</scope>
    <source>
        <strain evidence="6">MeCH1-AG</strain>
    </source>
</reference>
<comment type="similarity">
    <text evidence="2">Belongs to the SdhE FAD assembly factor family.</text>
</comment>